<dbReference type="RefSeq" id="WP_130086151.1">
    <property type="nucleotide sequence ID" value="NZ_SEZJ01000001.1"/>
</dbReference>
<dbReference type="InterPro" id="IPR045584">
    <property type="entry name" value="Pilin-like"/>
</dbReference>
<keyword evidence="1" id="KW-0472">Membrane</keyword>
<dbReference type="InterPro" id="IPR012902">
    <property type="entry name" value="N_methyl_site"/>
</dbReference>
<comment type="caution">
    <text evidence="2">The sequence shown here is derived from an EMBL/GenBank/DDBJ whole genome shotgun (WGS) entry which is preliminary data.</text>
</comment>
<dbReference type="NCBIfam" id="TIGR02532">
    <property type="entry name" value="IV_pilin_GFxxxE"/>
    <property type="match status" value="1"/>
</dbReference>
<proteinExistence type="predicted"/>
<reference evidence="2 3" key="1">
    <citation type="submission" date="2019-02" db="EMBL/GenBank/DDBJ databases">
        <title>Genome sequences of Aliivibrio finisterrensis strains from farmed Atlantic salmon.</title>
        <authorList>
            <person name="Bowman J.P."/>
        </authorList>
    </citation>
    <scope>NUCLEOTIDE SEQUENCE [LARGE SCALE GENOMIC DNA]</scope>
    <source>
        <strain evidence="2 3">A32</strain>
    </source>
</reference>
<sequence length="187" mass="20901">MKKKVIGFTLIELIVGIVLIAILAIVAVPKFLNYSYNAYVSQAEGIAANFEQSVIFTQYRWITSGDLIAQTDLEGFASEDLDVNTLGFPLGIKKNRVMAQPKNIGKGKQGCNDLWNALLIDPPTVSHRQKDETDFLSVRYRSEGQSFQDSCYYINRLYGFNSSNPEESQIKISYNSSKGTVVVITKK</sequence>
<dbReference type="Gene3D" id="3.30.700.10">
    <property type="entry name" value="Glycoprotein, Type 4 Pilin"/>
    <property type="match status" value="1"/>
</dbReference>
<keyword evidence="1" id="KW-0812">Transmembrane</keyword>
<dbReference type="EMBL" id="SEZJ01000001">
    <property type="protein sequence ID" value="RYU48756.1"/>
    <property type="molecule type" value="Genomic_DNA"/>
</dbReference>
<feature type="transmembrane region" description="Helical" evidence="1">
    <location>
        <begin position="6"/>
        <end position="28"/>
    </location>
</feature>
<dbReference type="GeneID" id="56273788"/>
<evidence type="ECO:0000313" key="2">
    <source>
        <dbReference type="EMBL" id="RYU48756.1"/>
    </source>
</evidence>
<dbReference type="OrthoDB" id="6197717at2"/>
<dbReference type="Proteomes" id="UP000293465">
    <property type="component" value="Unassembled WGS sequence"/>
</dbReference>
<dbReference type="SUPFAM" id="SSF54523">
    <property type="entry name" value="Pili subunits"/>
    <property type="match status" value="1"/>
</dbReference>
<dbReference type="Pfam" id="PF07963">
    <property type="entry name" value="N_methyl"/>
    <property type="match status" value="1"/>
</dbReference>
<accession>A0A4Q5KU00</accession>
<organism evidence="2 3">
    <name type="scientific">Aliivibrio finisterrensis</name>
    <dbReference type="NCBI Taxonomy" id="511998"/>
    <lineage>
        <taxon>Bacteria</taxon>
        <taxon>Pseudomonadati</taxon>
        <taxon>Pseudomonadota</taxon>
        <taxon>Gammaproteobacteria</taxon>
        <taxon>Vibrionales</taxon>
        <taxon>Vibrionaceae</taxon>
        <taxon>Aliivibrio</taxon>
    </lineage>
</organism>
<evidence type="ECO:0000256" key="1">
    <source>
        <dbReference type="SAM" id="Phobius"/>
    </source>
</evidence>
<keyword evidence="1" id="KW-1133">Transmembrane helix</keyword>
<name>A0A4Q5KU00_9GAMM</name>
<protein>
    <submittedName>
        <fullName evidence="2">Type II secretion system protein</fullName>
    </submittedName>
</protein>
<evidence type="ECO:0000313" key="3">
    <source>
        <dbReference type="Proteomes" id="UP000293465"/>
    </source>
</evidence>
<gene>
    <name evidence="2" type="ORF">ERW49_02000</name>
</gene>
<dbReference type="AlphaFoldDB" id="A0A4Q5KU00"/>